<dbReference type="GO" id="GO:0006935">
    <property type="term" value="P:chemotaxis"/>
    <property type="evidence" value="ECO:0007669"/>
    <property type="project" value="InterPro"/>
</dbReference>
<dbReference type="Gene3D" id="2.40.50.180">
    <property type="entry name" value="CheA-289, Domain 4"/>
    <property type="match status" value="1"/>
</dbReference>
<dbReference type="Proteomes" id="UP000094296">
    <property type="component" value="Unassembled WGS sequence"/>
</dbReference>
<evidence type="ECO:0000313" key="2">
    <source>
        <dbReference type="EMBL" id="OEF98626.1"/>
    </source>
</evidence>
<organism evidence="2 3">
    <name type="scientific">Desulfuribacillus alkaliarsenatis</name>
    <dbReference type="NCBI Taxonomy" id="766136"/>
    <lineage>
        <taxon>Bacteria</taxon>
        <taxon>Bacillati</taxon>
        <taxon>Bacillota</taxon>
        <taxon>Desulfuribacillia</taxon>
        <taxon>Desulfuribacillales</taxon>
        <taxon>Desulfuribacillaceae</taxon>
        <taxon>Desulfuribacillus</taxon>
    </lineage>
</organism>
<dbReference type="InterPro" id="IPR036061">
    <property type="entry name" value="CheW-like_dom_sf"/>
</dbReference>
<dbReference type="GO" id="GO:0005829">
    <property type="term" value="C:cytosol"/>
    <property type="evidence" value="ECO:0007669"/>
    <property type="project" value="TreeGrafter"/>
</dbReference>
<reference evidence="2 3" key="1">
    <citation type="submission" date="2016-09" db="EMBL/GenBank/DDBJ databases">
        <title>Draft genome sequence for the type strain of Desulfuribacillus alkaliarsenatis AHT28, an obligately anaerobic, sulfidogenic bacterium isolated from Russian soda lake sediments.</title>
        <authorList>
            <person name="Abin C.A."/>
            <person name="Hollibaugh J.T."/>
        </authorList>
    </citation>
    <scope>NUCLEOTIDE SEQUENCE [LARGE SCALE GENOMIC DNA]</scope>
    <source>
        <strain evidence="2 3">AHT28</strain>
    </source>
</reference>
<dbReference type="SMART" id="SM00260">
    <property type="entry name" value="CheW"/>
    <property type="match status" value="1"/>
</dbReference>
<dbReference type="PANTHER" id="PTHR22617">
    <property type="entry name" value="CHEMOTAXIS SENSOR HISTIDINE KINASE-RELATED"/>
    <property type="match status" value="1"/>
</dbReference>
<feature type="domain" description="CheW-like" evidence="1">
    <location>
        <begin position="12"/>
        <end position="152"/>
    </location>
</feature>
<keyword evidence="3" id="KW-1185">Reference proteome</keyword>
<protein>
    <submittedName>
        <fullName evidence="2">Chemotaxis protein CheW</fullName>
    </submittedName>
</protein>
<dbReference type="STRING" id="766136.BHF68_02890"/>
<proteinExistence type="predicted"/>
<dbReference type="SUPFAM" id="SSF50341">
    <property type="entry name" value="CheW-like"/>
    <property type="match status" value="1"/>
</dbReference>
<dbReference type="PROSITE" id="PS50851">
    <property type="entry name" value="CHEW"/>
    <property type="match status" value="1"/>
</dbReference>
<dbReference type="CDD" id="cd00732">
    <property type="entry name" value="CheW"/>
    <property type="match status" value="1"/>
</dbReference>
<evidence type="ECO:0000313" key="3">
    <source>
        <dbReference type="Proteomes" id="UP000094296"/>
    </source>
</evidence>
<comment type="caution">
    <text evidence="2">The sequence shown here is derived from an EMBL/GenBank/DDBJ whole genome shotgun (WGS) entry which is preliminary data.</text>
</comment>
<dbReference type="GO" id="GO:0007165">
    <property type="term" value="P:signal transduction"/>
    <property type="evidence" value="ECO:0007669"/>
    <property type="project" value="InterPro"/>
</dbReference>
<dbReference type="PANTHER" id="PTHR22617:SF23">
    <property type="entry name" value="CHEMOTAXIS PROTEIN CHEW"/>
    <property type="match status" value="1"/>
</dbReference>
<name>A0A1E5G626_9FIRM</name>
<dbReference type="AlphaFoldDB" id="A0A1E5G626"/>
<evidence type="ECO:0000259" key="1">
    <source>
        <dbReference type="PROSITE" id="PS50851"/>
    </source>
</evidence>
<dbReference type="RefSeq" id="WP_069642118.1">
    <property type="nucleotide sequence ID" value="NZ_MIJE01000001.1"/>
</dbReference>
<gene>
    <name evidence="2" type="ORF">BHF68_02890</name>
</gene>
<dbReference type="InterPro" id="IPR039315">
    <property type="entry name" value="CheW"/>
</dbReference>
<dbReference type="Pfam" id="PF01584">
    <property type="entry name" value="CheW"/>
    <property type="match status" value="1"/>
</dbReference>
<accession>A0A1E5G626</accession>
<dbReference type="InterPro" id="IPR002545">
    <property type="entry name" value="CheW-lke_dom"/>
</dbReference>
<dbReference type="EMBL" id="MIJE01000001">
    <property type="protein sequence ID" value="OEF98626.1"/>
    <property type="molecule type" value="Genomic_DNA"/>
</dbReference>
<sequence length="169" mass="18712">MNTEGKNYISKEIKVIVFRLREQEYGVDVNQVKSIERVQDITKVPEAPNFVKGIIDLRGVVTPIIDLRTRLNLSVTEDTDNTRVIIVNIDGVEVGLIVDSANDVIDIPISSIEPPPPIAAGVRAVYLHGVAKLEDRLLILLNLNKVLSSDEIKIIDEIGTDNNGSIKKY</sequence>
<dbReference type="Gene3D" id="2.30.30.40">
    <property type="entry name" value="SH3 Domains"/>
    <property type="match status" value="1"/>
</dbReference>